<feature type="compositionally biased region" description="Low complexity" evidence="12">
    <location>
        <begin position="339"/>
        <end position="351"/>
    </location>
</feature>
<evidence type="ECO:0000313" key="15">
    <source>
        <dbReference type="Proteomes" id="UP001497623"/>
    </source>
</evidence>
<feature type="compositionally biased region" description="Polar residues" evidence="12">
    <location>
        <begin position="322"/>
        <end position="338"/>
    </location>
</feature>
<evidence type="ECO:0000256" key="12">
    <source>
        <dbReference type="SAM" id="MobiDB-lite"/>
    </source>
</evidence>
<dbReference type="CDD" id="cd11402">
    <property type="entry name" value="bHLHzip_Mnt"/>
    <property type="match status" value="1"/>
</dbReference>
<evidence type="ECO:0000256" key="6">
    <source>
        <dbReference type="ARBA" id="ARBA00023242"/>
    </source>
</evidence>
<evidence type="ECO:0000256" key="7">
    <source>
        <dbReference type="ARBA" id="ARBA00057176"/>
    </source>
</evidence>
<comment type="caution">
    <text evidence="14">The sequence shown here is derived from an EMBL/GenBank/DDBJ whole genome shotgun (WGS) entry which is preliminary data.</text>
</comment>
<dbReference type="Proteomes" id="UP001497623">
    <property type="component" value="Unassembled WGS sequence"/>
</dbReference>
<feature type="compositionally biased region" description="Polar residues" evidence="12">
    <location>
        <begin position="101"/>
        <end position="116"/>
    </location>
</feature>
<feature type="compositionally biased region" description="Polar residues" evidence="12">
    <location>
        <begin position="68"/>
        <end position="81"/>
    </location>
</feature>
<evidence type="ECO:0000313" key="14">
    <source>
        <dbReference type="EMBL" id="CAL4064231.1"/>
    </source>
</evidence>
<evidence type="ECO:0000259" key="13">
    <source>
        <dbReference type="PROSITE" id="PS50888"/>
    </source>
</evidence>
<evidence type="ECO:0000256" key="8">
    <source>
        <dbReference type="ARBA" id="ARBA00062701"/>
    </source>
</evidence>
<evidence type="ECO:0000256" key="10">
    <source>
        <dbReference type="ARBA" id="ARBA00083368"/>
    </source>
</evidence>
<feature type="region of interest" description="Disordered" evidence="12">
    <location>
        <begin position="470"/>
        <end position="495"/>
    </location>
</feature>
<feature type="domain" description="BHLH" evidence="13">
    <location>
        <begin position="367"/>
        <end position="418"/>
    </location>
</feature>
<dbReference type="PANTHER" id="PTHR11969">
    <property type="entry name" value="MAX DIMERIZATION, MAD"/>
    <property type="match status" value="1"/>
</dbReference>
<dbReference type="SUPFAM" id="SSF47459">
    <property type="entry name" value="HLH, helix-loop-helix DNA-binding domain"/>
    <property type="match status" value="1"/>
</dbReference>
<sequence>MVIGLMVRYGSPPKKKWIYNYLAVGDETVEETLPEERVKRPLVYRRTVEPTYTRNVQDPYPRLVQHAPASTHQKGNPTHPTYQRRVPTPPHQQRGAPTPPQQQRGAPTPPHQQQGAPTLPIHQQRGAPTPPLQYHQRGAPTPPHHLQRGAPTPPHPQREPLLHQQHPVVASISPPPVSRTTQPSSPAHARDEPQQQRRRSTLTPPTVGMVSGVWGLNTSIQQSSPRPSLSYPGSPAASPPRAALTPRTGQPSPIGLVSAFRHESVTPPAAAVSALPAASMAHTSPVNSTADSPEHMQGYSRLSSSHDSYHSHLHNGLVRPNGLTSVSPVSPAKSLSPTGLSLNGYSSSLYSPEESKEDKKNRSGSTPSREVHNKLEKNRRAHLKECFETLRRQLPSMDDKKISNQTILKAAHRHIQNLKRKEREYEHEMERLAREKIAHQQHLATLKKELSAKWDHIDFNALLPDMASLEHQRDKETKSTTTASEQPDMDEDDMRDAGTQATPVITPTNRTSPAVAPHTRTSTAVNAATAVISNSSSRPISPHVQTLTSRGSTVFASNNPPFTTITTFTPAHLTPVNSLTPGPTLAFTHTTTTNGHAGPQPTTLVTTREAHPDPNQPLNLSTNFAESSRSSPIVSRSLSVAHQLNGEYPVIGGVGRVIKEELDGSSGPMGGWVVAESGGPPGSVTLSRAGGEFSQGTALPIVSTSGGIQFPAGLMAGGVQINGATGGLLGQPAIQVITPDGCKLLPATAEHGAPGKPLTITLAHAGEALDGGEELKGSPGPMMVALNKNGALHLAVPSSARQVTQTQVSVGSGGVVTSVPLNLSIGSGGTAVKVTQAPTSIIPTNYIPITHANGLSQLVGNVGTLMSPIMAPIMVSGAHQQRTVTATTQPNAVTQPKPINTGVSSSAVPLVTTQYATSLASGALGGLVKPVVMVSASGVMPVQHGTVSTITSKP</sequence>
<comment type="subunit">
    <text evidence="8">Efficient DNA binding requires dimerization with another bHLH protein. Binds DNA as a homodimer or a heterodimer with MAX.</text>
</comment>
<feature type="compositionally biased region" description="Polar residues" evidence="12">
    <location>
        <begin position="216"/>
        <end position="226"/>
    </location>
</feature>
<dbReference type="EMBL" id="CAXKWB010001390">
    <property type="protein sequence ID" value="CAL4064231.1"/>
    <property type="molecule type" value="Genomic_DNA"/>
</dbReference>
<evidence type="ECO:0000256" key="2">
    <source>
        <dbReference type="ARBA" id="ARBA00022491"/>
    </source>
</evidence>
<keyword evidence="3" id="KW-0805">Transcription regulation</keyword>
<comment type="subcellular location">
    <subcellularLocation>
        <location evidence="1">Nucleus</location>
    </subcellularLocation>
</comment>
<dbReference type="GO" id="GO:0000981">
    <property type="term" value="F:DNA-binding transcription factor activity, RNA polymerase II-specific"/>
    <property type="evidence" value="ECO:0007669"/>
    <property type="project" value="TreeGrafter"/>
</dbReference>
<dbReference type="Pfam" id="PF00010">
    <property type="entry name" value="HLH"/>
    <property type="match status" value="1"/>
</dbReference>
<evidence type="ECO:0000256" key="9">
    <source>
        <dbReference type="ARBA" id="ARBA00070444"/>
    </source>
</evidence>
<evidence type="ECO:0000256" key="5">
    <source>
        <dbReference type="ARBA" id="ARBA00023163"/>
    </source>
</evidence>
<feature type="region of interest" description="Disordered" evidence="12">
    <location>
        <begin position="283"/>
        <end position="377"/>
    </location>
</feature>
<dbReference type="AlphaFoldDB" id="A0AAV2PSV3"/>
<comment type="function">
    <text evidence="7">Binds DNA as a heterodimer with MAX and represses transcription. Binds to the canonical E box sequence 5'-CACGTG-3' and, with higher affinity, to 5'-CACGCG-3'.</text>
</comment>
<gene>
    <name evidence="14" type="ORF">MNOR_LOCUS3917</name>
</gene>
<protein>
    <recommendedName>
        <fullName evidence="9">Max-binding protein MNT</fullName>
    </recommendedName>
    <alternativeName>
        <fullName evidence="10">Myc antagonist MNT</fullName>
    </alternativeName>
</protein>
<feature type="coiled-coil region" evidence="11">
    <location>
        <begin position="408"/>
        <end position="449"/>
    </location>
</feature>
<dbReference type="GO" id="GO:0005634">
    <property type="term" value="C:nucleus"/>
    <property type="evidence" value="ECO:0007669"/>
    <property type="project" value="UniProtKB-SubCell"/>
</dbReference>
<feature type="region of interest" description="Disordered" evidence="12">
    <location>
        <begin position="501"/>
        <end position="520"/>
    </location>
</feature>
<organism evidence="14 15">
    <name type="scientific">Meganyctiphanes norvegica</name>
    <name type="common">Northern krill</name>
    <name type="synonym">Thysanopoda norvegica</name>
    <dbReference type="NCBI Taxonomy" id="48144"/>
    <lineage>
        <taxon>Eukaryota</taxon>
        <taxon>Metazoa</taxon>
        <taxon>Ecdysozoa</taxon>
        <taxon>Arthropoda</taxon>
        <taxon>Crustacea</taxon>
        <taxon>Multicrustacea</taxon>
        <taxon>Malacostraca</taxon>
        <taxon>Eumalacostraca</taxon>
        <taxon>Eucarida</taxon>
        <taxon>Euphausiacea</taxon>
        <taxon>Euphausiidae</taxon>
        <taxon>Meganyctiphanes</taxon>
    </lineage>
</organism>
<accession>A0AAV2PSV3</accession>
<evidence type="ECO:0000256" key="1">
    <source>
        <dbReference type="ARBA" id="ARBA00004123"/>
    </source>
</evidence>
<keyword evidence="4" id="KW-0238">DNA-binding</keyword>
<dbReference type="PROSITE" id="PS50888">
    <property type="entry name" value="BHLH"/>
    <property type="match status" value="1"/>
</dbReference>
<keyword evidence="15" id="KW-1185">Reference proteome</keyword>
<keyword evidence="6" id="KW-0539">Nucleus</keyword>
<dbReference type="PANTHER" id="PTHR11969:SF99">
    <property type="entry name" value="MAX-BINDING PROTEIN MNT"/>
    <property type="match status" value="1"/>
</dbReference>
<keyword evidence="2" id="KW-0678">Repressor</keyword>
<dbReference type="SMART" id="SM00353">
    <property type="entry name" value="HLH"/>
    <property type="match status" value="1"/>
</dbReference>
<keyword evidence="5" id="KW-0804">Transcription</keyword>
<feature type="compositionally biased region" description="Polar residues" evidence="12">
    <location>
        <begin position="501"/>
        <end position="512"/>
    </location>
</feature>
<feature type="region of interest" description="Disordered" evidence="12">
    <location>
        <begin position="588"/>
        <end position="610"/>
    </location>
</feature>
<dbReference type="InterPro" id="IPR011598">
    <property type="entry name" value="bHLH_dom"/>
</dbReference>
<evidence type="ECO:0000256" key="3">
    <source>
        <dbReference type="ARBA" id="ARBA00023015"/>
    </source>
</evidence>
<dbReference type="FunFam" id="4.10.280.10:FF:000034">
    <property type="entry name" value="MAX network transcriptional repressor"/>
    <property type="match status" value="1"/>
</dbReference>
<name>A0AAV2PSV3_MEGNR</name>
<evidence type="ECO:0000256" key="4">
    <source>
        <dbReference type="ARBA" id="ARBA00023125"/>
    </source>
</evidence>
<dbReference type="GO" id="GO:0046983">
    <property type="term" value="F:protein dimerization activity"/>
    <property type="evidence" value="ECO:0007669"/>
    <property type="project" value="InterPro"/>
</dbReference>
<feature type="compositionally biased region" description="Low complexity" evidence="12">
    <location>
        <begin position="227"/>
        <end position="248"/>
    </location>
</feature>
<proteinExistence type="predicted"/>
<dbReference type="InterPro" id="IPR036638">
    <property type="entry name" value="HLH_DNA-bd_sf"/>
</dbReference>
<reference evidence="14 15" key="1">
    <citation type="submission" date="2024-05" db="EMBL/GenBank/DDBJ databases">
        <authorList>
            <person name="Wallberg A."/>
        </authorList>
    </citation>
    <scope>NUCLEOTIDE SEQUENCE [LARGE SCALE GENOMIC DNA]</scope>
</reference>
<feature type="region of interest" description="Disordered" evidence="12">
    <location>
        <begin position="68"/>
        <end position="255"/>
    </location>
</feature>
<keyword evidence="11" id="KW-0175">Coiled coil</keyword>
<evidence type="ECO:0000256" key="11">
    <source>
        <dbReference type="SAM" id="Coils"/>
    </source>
</evidence>
<feature type="compositionally biased region" description="Polar residues" evidence="12">
    <location>
        <begin position="588"/>
        <end position="606"/>
    </location>
</feature>
<dbReference type="Gene3D" id="4.10.280.10">
    <property type="entry name" value="Helix-loop-helix DNA-binding domain"/>
    <property type="match status" value="1"/>
</dbReference>
<dbReference type="GO" id="GO:0000978">
    <property type="term" value="F:RNA polymerase II cis-regulatory region sequence-specific DNA binding"/>
    <property type="evidence" value="ECO:0007669"/>
    <property type="project" value="TreeGrafter"/>
</dbReference>